<evidence type="ECO:0000259" key="1">
    <source>
        <dbReference type="PROSITE" id="PS50853"/>
    </source>
</evidence>
<feature type="domain" description="Fibronectin type-III" evidence="1">
    <location>
        <begin position="291"/>
        <end position="389"/>
    </location>
</feature>
<dbReference type="InterPro" id="IPR002909">
    <property type="entry name" value="IPT_dom"/>
</dbReference>
<dbReference type="SUPFAM" id="SSF49265">
    <property type="entry name" value="Fibronectin type III"/>
    <property type="match status" value="1"/>
</dbReference>
<dbReference type="PROSITE" id="PS50853">
    <property type="entry name" value="FN3"/>
    <property type="match status" value="1"/>
</dbReference>
<dbReference type="InterPro" id="IPR036116">
    <property type="entry name" value="FN3_sf"/>
</dbReference>
<dbReference type="InterPro" id="IPR013783">
    <property type="entry name" value="Ig-like_fold"/>
</dbReference>
<evidence type="ECO:0000313" key="3">
    <source>
        <dbReference type="Proteomes" id="UP000019132"/>
    </source>
</evidence>
<dbReference type="OMA" id="FHIDWIA"/>
<dbReference type="eggNOG" id="ENOG502QSWE">
    <property type="taxonomic scope" value="Eukaryota"/>
</dbReference>
<dbReference type="EMBL" id="GL376621">
    <property type="status" value="NOT_ANNOTATED_CDS"/>
    <property type="molecule type" value="Genomic_DNA"/>
</dbReference>
<dbReference type="CDD" id="cd00063">
    <property type="entry name" value="FN3"/>
    <property type="match status" value="1"/>
</dbReference>
<dbReference type="InParanoid" id="K3X416"/>
<dbReference type="Proteomes" id="UP000019132">
    <property type="component" value="Unassembled WGS sequence"/>
</dbReference>
<name>K3X416_GLOUD</name>
<dbReference type="STRING" id="431595.K3X416"/>
<keyword evidence="3" id="KW-1185">Reference proteome</keyword>
<evidence type="ECO:0000313" key="2">
    <source>
        <dbReference type="EnsemblProtists" id="PYU1_T011965"/>
    </source>
</evidence>
<accession>K3X416</accession>
<dbReference type="VEuPathDB" id="FungiDB:PYU1_G011939"/>
<dbReference type="HOGENOM" id="CLU_641729_0_0_1"/>
<dbReference type="InterPro" id="IPR014756">
    <property type="entry name" value="Ig_E-set"/>
</dbReference>
<dbReference type="AlphaFoldDB" id="K3X416"/>
<dbReference type="EnsemblProtists" id="PYU1_T011965">
    <property type="protein sequence ID" value="PYU1_T011965"/>
    <property type="gene ID" value="PYU1_G011939"/>
</dbReference>
<organism evidence="2 3">
    <name type="scientific">Globisporangium ultimum (strain ATCC 200006 / CBS 805.95 / DAOM BR144)</name>
    <name type="common">Pythium ultimum</name>
    <dbReference type="NCBI Taxonomy" id="431595"/>
    <lineage>
        <taxon>Eukaryota</taxon>
        <taxon>Sar</taxon>
        <taxon>Stramenopiles</taxon>
        <taxon>Oomycota</taxon>
        <taxon>Peronosporomycetes</taxon>
        <taxon>Pythiales</taxon>
        <taxon>Pythiaceae</taxon>
        <taxon>Globisporangium</taxon>
    </lineage>
</organism>
<dbReference type="SUPFAM" id="SSF81296">
    <property type="entry name" value="E set domains"/>
    <property type="match status" value="1"/>
</dbReference>
<protein>
    <recommendedName>
        <fullName evidence="1">Fibronectin type-III domain-containing protein</fullName>
    </recommendedName>
</protein>
<dbReference type="InterPro" id="IPR003961">
    <property type="entry name" value="FN3_dom"/>
</dbReference>
<dbReference type="Pfam" id="PF01833">
    <property type="entry name" value="TIG"/>
    <property type="match status" value="1"/>
</dbReference>
<reference evidence="3" key="2">
    <citation type="submission" date="2010-04" db="EMBL/GenBank/DDBJ databases">
        <authorList>
            <person name="Buell R."/>
            <person name="Hamilton J."/>
            <person name="Hostetler J."/>
        </authorList>
    </citation>
    <scope>NUCLEOTIDE SEQUENCE [LARGE SCALE GENOMIC DNA]</scope>
    <source>
        <strain evidence="3">DAOM:BR144</strain>
    </source>
</reference>
<reference evidence="3" key="1">
    <citation type="journal article" date="2010" name="Genome Biol.">
        <title>Genome sequence of the necrotrophic plant pathogen Pythium ultimum reveals original pathogenicity mechanisms and effector repertoire.</title>
        <authorList>
            <person name="Levesque C.A."/>
            <person name="Brouwer H."/>
            <person name="Cano L."/>
            <person name="Hamilton J.P."/>
            <person name="Holt C."/>
            <person name="Huitema E."/>
            <person name="Raffaele S."/>
            <person name="Robideau G.P."/>
            <person name="Thines M."/>
            <person name="Win J."/>
            <person name="Zerillo M.M."/>
            <person name="Beakes G.W."/>
            <person name="Boore J.L."/>
            <person name="Busam D."/>
            <person name="Dumas B."/>
            <person name="Ferriera S."/>
            <person name="Fuerstenberg S.I."/>
            <person name="Gachon C.M."/>
            <person name="Gaulin E."/>
            <person name="Govers F."/>
            <person name="Grenville-Briggs L."/>
            <person name="Horner N."/>
            <person name="Hostetler J."/>
            <person name="Jiang R.H."/>
            <person name="Johnson J."/>
            <person name="Krajaejun T."/>
            <person name="Lin H."/>
            <person name="Meijer H.J."/>
            <person name="Moore B."/>
            <person name="Morris P."/>
            <person name="Phuntmart V."/>
            <person name="Puiu D."/>
            <person name="Shetty J."/>
            <person name="Stajich J.E."/>
            <person name="Tripathy S."/>
            <person name="Wawra S."/>
            <person name="van West P."/>
            <person name="Whitty B.R."/>
            <person name="Coutinho P.M."/>
            <person name="Henrissat B."/>
            <person name="Martin F."/>
            <person name="Thomas P.D."/>
            <person name="Tyler B.M."/>
            <person name="De Vries R.P."/>
            <person name="Kamoun S."/>
            <person name="Yandell M."/>
            <person name="Tisserat N."/>
            <person name="Buell C.R."/>
        </authorList>
    </citation>
    <scope>NUCLEOTIDE SEQUENCE</scope>
    <source>
        <strain evidence="3">DAOM:BR144</strain>
    </source>
</reference>
<reference evidence="2" key="3">
    <citation type="submission" date="2015-02" db="UniProtKB">
        <authorList>
            <consortium name="EnsemblProtists"/>
        </authorList>
    </citation>
    <scope>IDENTIFICATION</scope>
    <source>
        <strain evidence="2">DAOM BR144</strain>
    </source>
</reference>
<proteinExistence type="predicted"/>
<dbReference type="Gene3D" id="2.60.40.10">
    <property type="entry name" value="Immunoglobulins"/>
    <property type="match status" value="2"/>
</dbReference>
<sequence length="428" mass="47648">MSVEVDAINGNLRGIVLPNSKLGRVFVDSPELQVEVGADERDHLVFRMKYVGQCDLGMVSLERNAKEPSVDPGPRRERTVFHDPVDIPFNVRGNGVDSDLYYVPIWKHVSGTIHRVRFYPCIVSPKVMDQTSSQQFGQTFHIDWIAFTKAPVITKVRGCIDRYYQENDDTAVMNCTEHPRFTNGYHHNTAFECFPMALPIASTYNCMRDGGGHRIAISGKHFGKSDAIVTIDGVECLEVVHVVPETELECLLPPASSQWLAAPVYPSKVRVQNGQLHDLADEVALLSYAAPVRALPIPIISNVAAHALDVNWVAPSDIWEAMTVTGYRVRWKKCTDAGYSEANAVILGNVTSTTLIVLERNTSYQVQVTALTEDYRDWQQWQDLDLYGRRAMLENAVLGLESPSSTCKTTLAVGKVSNNGVDKTKVRL</sequence>
<dbReference type="Pfam" id="PF00041">
    <property type="entry name" value="fn3"/>
    <property type="match status" value="1"/>
</dbReference>